<name>A0A917D9J2_9FLAO</name>
<evidence type="ECO:0008006" key="3">
    <source>
        <dbReference type="Google" id="ProtNLM"/>
    </source>
</evidence>
<organism evidence="1 2">
    <name type="scientific">Flavobacterium orientale</name>
    <dbReference type="NCBI Taxonomy" id="1756020"/>
    <lineage>
        <taxon>Bacteria</taxon>
        <taxon>Pseudomonadati</taxon>
        <taxon>Bacteroidota</taxon>
        <taxon>Flavobacteriia</taxon>
        <taxon>Flavobacteriales</taxon>
        <taxon>Flavobacteriaceae</taxon>
        <taxon>Flavobacterium</taxon>
    </lineage>
</organism>
<sequence length="144" mass="16741">MIIVDRIRNHQGHVYATISYNSEKNYLLMKWSGPCSDEEVKLGSLRMLEWQKRDGVRYKCRFHVHDTKEIEGAWAGLVEWITNYFFPLNYEVGLRYNLSIISPDLFSKLSSEKLMKKGGKVPTILCETLSQAEYWIAQNPSFSG</sequence>
<gene>
    <name evidence="1" type="ORF">GCM10011343_01460</name>
</gene>
<protein>
    <recommendedName>
        <fullName evidence="3">STAS/SEC14 domain-containing protein</fullName>
    </recommendedName>
</protein>
<dbReference type="EMBL" id="BMFG01000001">
    <property type="protein sequence ID" value="GGD14117.1"/>
    <property type="molecule type" value="Genomic_DNA"/>
</dbReference>
<keyword evidence="2" id="KW-1185">Reference proteome</keyword>
<dbReference type="Proteomes" id="UP000625735">
    <property type="component" value="Unassembled WGS sequence"/>
</dbReference>
<reference evidence="1" key="2">
    <citation type="submission" date="2020-09" db="EMBL/GenBank/DDBJ databases">
        <authorList>
            <person name="Sun Q."/>
            <person name="Zhou Y."/>
        </authorList>
    </citation>
    <scope>NUCLEOTIDE SEQUENCE</scope>
    <source>
        <strain evidence="1">CGMCC 1.12506</strain>
    </source>
</reference>
<evidence type="ECO:0000313" key="2">
    <source>
        <dbReference type="Proteomes" id="UP000625735"/>
    </source>
</evidence>
<evidence type="ECO:0000313" key="1">
    <source>
        <dbReference type="EMBL" id="GGD14117.1"/>
    </source>
</evidence>
<proteinExistence type="predicted"/>
<dbReference type="AlphaFoldDB" id="A0A917D9J2"/>
<comment type="caution">
    <text evidence="1">The sequence shown here is derived from an EMBL/GenBank/DDBJ whole genome shotgun (WGS) entry which is preliminary data.</text>
</comment>
<reference evidence="1" key="1">
    <citation type="journal article" date="2014" name="Int. J. Syst. Evol. Microbiol.">
        <title>Complete genome sequence of Corynebacterium casei LMG S-19264T (=DSM 44701T), isolated from a smear-ripened cheese.</title>
        <authorList>
            <consortium name="US DOE Joint Genome Institute (JGI-PGF)"/>
            <person name="Walter F."/>
            <person name="Albersmeier A."/>
            <person name="Kalinowski J."/>
            <person name="Ruckert C."/>
        </authorList>
    </citation>
    <scope>NUCLEOTIDE SEQUENCE</scope>
    <source>
        <strain evidence="1">CGMCC 1.12506</strain>
    </source>
</reference>
<dbReference type="RefSeq" id="WP_188360584.1">
    <property type="nucleotide sequence ID" value="NZ_BMFG01000001.1"/>
</dbReference>
<accession>A0A917D9J2</accession>